<dbReference type="Pfam" id="PF00067">
    <property type="entry name" value="p450"/>
    <property type="match status" value="1"/>
</dbReference>
<dbReference type="GO" id="GO:0005506">
    <property type="term" value="F:iron ion binding"/>
    <property type="evidence" value="ECO:0007669"/>
    <property type="project" value="InterPro"/>
</dbReference>
<evidence type="ECO:0000256" key="6">
    <source>
        <dbReference type="ARBA" id="ARBA00023004"/>
    </source>
</evidence>
<reference evidence="8 9" key="1">
    <citation type="journal article" date="2020" name="Cell">
        <title>Large-Scale Comparative Analyses of Tick Genomes Elucidate Their Genetic Diversity and Vector Capacities.</title>
        <authorList>
            <consortium name="Tick Genome and Microbiome Consortium (TIGMIC)"/>
            <person name="Jia N."/>
            <person name="Wang J."/>
            <person name="Shi W."/>
            <person name="Du L."/>
            <person name="Sun Y."/>
            <person name="Zhan W."/>
            <person name="Jiang J.F."/>
            <person name="Wang Q."/>
            <person name="Zhang B."/>
            <person name="Ji P."/>
            <person name="Bell-Sakyi L."/>
            <person name="Cui X.M."/>
            <person name="Yuan T.T."/>
            <person name="Jiang B.G."/>
            <person name="Yang W.F."/>
            <person name="Lam T.T."/>
            <person name="Chang Q.C."/>
            <person name="Ding S.J."/>
            <person name="Wang X.J."/>
            <person name="Zhu J.G."/>
            <person name="Ruan X.D."/>
            <person name="Zhao L."/>
            <person name="Wei J.T."/>
            <person name="Ye R.Z."/>
            <person name="Que T.C."/>
            <person name="Du C.H."/>
            <person name="Zhou Y.H."/>
            <person name="Cheng J.X."/>
            <person name="Dai P.F."/>
            <person name="Guo W.B."/>
            <person name="Han X.H."/>
            <person name="Huang E.J."/>
            <person name="Li L.F."/>
            <person name="Wei W."/>
            <person name="Gao Y.C."/>
            <person name="Liu J.Z."/>
            <person name="Shao H.Z."/>
            <person name="Wang X."/>
            <person name="Wang C.C."/>
            <person name="Yang T.C."/>
            <person name="Huo Q.B."/>
            <person name="Li W."/>
            <person name="Chen H.Y."/>
            <person name="Chen S.E."/>
            <person name="Zhou L.G."/>
            <person name="Ni X.B."/>
            <person name="Tian J.H."/>
            <person name="Sheng Y."/>
            <person name="Liu T."/>
            <person name="Pan Y.S."/>
            <person name="Xia L.Y."/>
            <person name="Li J."/>
            <person name="Zhao F."/>
            <person name="Cao W.C."/>
        </authorList>
    </citation>
    <scope>NUCLEOTIDE SEQUENCE [LARGE SCALE GENOMIC DNA]</scope>
    <source>
        <strain evidence="8">HaeL-2018</strain>
    </source>
</reference>
<dbReference type="VEuPathDB" id="VectorBase:HLOH_040717"/>
<gene>
    <name evidence="8" type="ORF">HPB48_000319</name>
</gene>
<protein>
    <recommendedName>
        <fullName evidence="10">Cytochrome P450</fullName>
    </recommendedName>
</protein>
<dbReference type="InterPro" id="IPR050479">
    <property type="entry name" value="CYP11_CYP27_families"/>
</dbReference>
<dbReference type="SUPFAM" id="SSF48264">
    <property type="entry name" value="Cytochrome P450"/>
    <property type="match status" value="1"/>
</dbReference>
<keyword evidence="7" id="KW-0503">Monooxygenase</keyword>
<dbReference type="EMBL" id="JABSTR010000004">
    <property type="protein sequence ID" value="KAH9368540.1"/>
    <property type="molecule type" value="Genomic_DNA"/>
</dbReference>
<dbReference type="InterPro" id="IPR001128">
    <property type="entry name" value="Cyt_P450"/>
</dbReference>
<comment type="similarity">
    <text evidence="2">Belongs to the cytochrome P450 family.</text>
</comment>
<keyword evidence="3" id="KW-0349">Heme</keyword>
<evidence type="ECO:0000256" key="5">
    <source>
        <dbReference type="ARBA" id="ARBA00023002"/>
    </source>
</evidence>
<dbReference type="GO" id="GO:0016705">
    <property type="term" value="F:oxidoreductase activity, acting on paired donors, with incorporation or reduction of molecular oxygen"/>
    <property type="evidence" value="ECO:0007669"/>
    <property type="project" value="InterPro"/>
</dbReference>
<keyword evidence="4" id="KW-0479">Metal-binding</keyword>
<keyword evidence="6" id="KW-0408">Iron</keyword>
<dbReference type="Gene3D" id="1.10.630.10">
    <property type="entry name" value="Cytochrome P450"/>
    <property type="match status" value="1"/>
</dbReference>
<sequence length="262" mass="30427">MEMYRKYGPIVIETLPGRYSLVHLFSGADIQTLYEAEGKMPFRMGATAFKDYRLSRPDLYTDVGILNLQGKAWQKVRSCTQQHTMRVRTTMAYVPCFNTVADDYLDLMEQLMHEDGRLRDCELLLKRWALEGVSLASFDQRLGSLRNPLDTTSDAAAMLNDMVIAFRCMQKFGYRFPYFRHLPSLLWPRFVEAMNDFMTRVYRRIEAAAERFESSPEEHEPTILQHFLADKKMNFKEILTFMGDFILAGVDTASGLIFPTYN</sequence>
<organism evidence="8 9">
    <name type="scientific">Haemaphysalis longicornis</name>
    <name type="common">Bush tick</name>
    <dbReference type="NCBI Taxonomy" id="44386"/>
    <lineage>
        <taxon>Eukaryota</taxon>
        <taxon>Metazoa</taxon>
        <taxon>Ecdysozoa</taxon>
        <taxon>Arthropoda</taxon>
        <taxon>Chelicerata</taxon>
        <taxon>Arachnida</taxon>
        <taxon>Acari</taxon>
        <taxon>Parasitiformes</taxon>
        <taxon>Ixodida</taxon>
        <taxon>Ixodoidea</taxon>
        <taxon>Ixodidae</taxon>
        <taxon>Haemaphysalinae</taxon>
        <taxon>Haemaphysalis</taxon>
    </lineage>
</organism>
<dbReference type="InterPro" id="IPR036396">
    <property type="entry name" value="Cyt_P450_sf"/>
</dbReference>
<dbReference type="GO" id="GO:0004497">
    <property type="term" value="F:monooxygenase activity"/>
    <property type="evidence" value="ECO:0007669"/>
    <property type="project" value="UniProtKB-KW"/>
</dbReference>
<evidence type="ECO:0000313" key="9">
    <source>
        <dbReference type="Proteomes" id="UP000821853"/>
    </source>
</evidence>
<evidence type="ECO:0008006" key="10">
    <source>
        <dbReference type="Google" id="ProtNLM"/>
    </source>
</evidence>
<dbReference type="GO" id="GO:0020037">
    <property type="term" value="F:heme binding"/>
    <property type="evidence" value="ECO:0007669"/>
    <property type="project" value="InterPro"/>
</dbReference>
<comment type="cofactor">
    <cofactor evidence="1">
        <name>heme</name>
        <dbReference type="ChEBI" id="CHEBI:30413"/>
    </cofactor>
</comment>
<dbReference type="AlphaFoldDB" id="A0A9J6G2F8"/>
<evidence type="ECO:0000256" key="2">
    <source>
        <dbReference type="ARBA" id="ARBA00010617"/>
    </source>
</evidence>
<dbReference type="PANTHER" id="PTHR24279:SF120">
    <property type="entry name" value="CYTOCHROME P450"/>
    <property type="match status" value="1"/>
</dbReference>
<evidence type="ECO:0000256" key="7">
    <source>
        <dbReference type="ARBA" id="ARBA00023033"/>
    </source>
</evidence>
<evidence type="ECO:0000256" key="3">
    <source>
        <dbReference type="ARBA" id="ARBA00022617"/>
    </source>
</evidence>
<evidence type="ECO:0000256" key="4">
    <source>
        <dbReference type="ARBA" id="ARBA00022723"/>
    </source>
</evidence>
<comment type="caution">
    <text evidence="8">The sequence shown here is derived from an EMBL/GenBank/DDBJ whole genome shotgun (WGS) entry which is preliminary data.</text>
</comment>
<accession>A0A9J6G2F8</accession>
<keyword evidence="9" id="KW-1185">Reference proteome</keyword>
<dbReference type="OrthoDB" id="3945418at2759"/>
<dbReference type="OMA" id="METIFAC"/>
<evidence type="ECO:0000313" key="8">
    <source>
        <dbReference type="EMBL" id="KAH9368540.1"/>
    </source>
</evidence>
<keyword evidence="5" id="KW-0560">Oxidoreductase</keyword>
<dbReference type="PANTHER" id="PTHR24279">
    <property type="entry name" value="CYTOCHROME P450"/>
    <property type="match status" value="1"/>
</dbReference>
<proteinExistence type="inferred from homology"/>
<evidence type="ECO:0000256" key="1">
    <source>
        <dbReference type="ARBA" id="ARBA00001971"/>
    </source>
</evidence>
<dbReference type="Proteomes" id="UP000821853">
    <property type="component" value="Chromosome 2"/>
</dbReference>
<name>A0A9J6G2F8_HAELO</name>